<dbReference type="AlphaFoldDB" id="A0A6U4FY73"/>
<dbReference type="InterPro" id="IPR011989">
    <property type="entry name" value="ARM-like"/>
</dbReference>
<organism evidence="4">
    <name type="scientific">Phaeomonas parva</name>
    <dbReference type="NCBI Taxonomy" id="124430"/>
    <lineage>
        <taxon>Eukaryota</taxon>
        <taxon>Sar</taxon>
        <taxon>Stramenopiles</taxon>
        <taxon>Ochrophyta</taxon>
        <taxon>Pinguiophyceae</taxon>
        <taxon>Pinguiochrysidales</taxon>
        <taxon>Pinguiochrysidaceae</taxon>
        <taxon>Phaeomonas</taxon>
    </lineage>
</organism>
<keyword evidence="1" id="KW-1133">Transmembrane helix</keyword>
<feature type="transmembrane region" description="Helical" evidence="1">
    <location>
        <begin position="197"/>
        <end position="216"/>
    </location>
</feature>
<dbReference type="EMBL" id="HBGJ01019949">
    <property type="protein sequence ID" value="CAD9254555.1"/>
    <property type="molecule type" value="Transcribed_RNA"/>
</dbReference>
<sequence length="451" mass="46045">MERRTPDERKGEEDAAAAAMAGMTFEGAAAGGRGLGAEFNLEQLSQVVPSTFENTTFRSAPAVATLHAAPLGAAARAMPMPGRVPLSFAPGAGPKAPAALPLEPTAIGKAPLQTVVAPSSAAAVAVPSTADDAVAEQFVVGPVPPFPFELEPRTVVKAEFGGHAEAARAVMGGLRAEGVDFEADPAAARFRCTACCAAAYVTLTVSLYMSAGAYLVEVQRRSGEGMAFMCVYRKLKACLTGATLPATPANSALNFGLQMPSLPASLLAMCDPAPAIDAVEEVRVPVSMLESDYLDVQHEGVRCLSELAADAAARDRVCGCEKAVEAAVAGLGRFIAATVQVESRSFAAFALANLTEQAAVADCLVNSPQAAAVLGTLAGFARNGGVEDAQMRRESARALANVAGRHGAKVAALLGRDALSDLASALGTLSDPTVRGYAESVSRGCALQTVA</sequence>
<dbReference type="SUPFAM" id="SSF48371">
    <property type="entry name" value="ARM repeat"/>
    <property type="match status" value="1"/>
</dbReference>
<evidence type="ECO:0000256" key="1">
    <source>
        <dbReference type="SAM" id="Phobius"/>
    </source>
</evidence>
<name>A0A6U4FY73_9STRA</name>
<evidence type="ECO:0000313" key="5">
    <source>
        <dbReference type="EMBL" id="CAD9254556.1"/>
    </source>
</evidence>
<gene>
    <name evidence="2" type="ORF">PPAR1163_LOCUS12917</name>
    <name evidence="3" type="ORF">PPAR1163_LOCUS12919</name>
    <name evidence="4" type="ORF">PPAR1163_LOCUS12922</name>
    <name evidence="5" type="ORF">PPAR1163_LOCUS12923</name>
</gene>
<dbReference type="EMBL" id="HBGJ01019946">
    <property type="protein sequence ID" value="CAD9254552.1"/>
    <property type="molecule type" value="Transcribed_RNA"/>
</dbReference>
<keyword evidence="1" id="KW-0472">Membrane</keyword>
<protein>
    <submittedName>
        <fullName evidence="4">Uncharacterized protein</fullName>
    </submittedName>
</protein>
<proteinExistence type="predicted"/>
<evidence type="ECO:0000313" key="4">
    <source>
        <dbReference type="EMBL" id="CAD9254555.1"/>
    </source>
</evidence>
<reference evidence="4" key="1">
    <citation type="submission" date="2021-01" db="EMBL/GenBank/DDBJ databases">
        <authorList>
            <person name="Corre E."/>
            <person name="Pelletier E."/>
            <person name="Niang G."/>
            <person name="Scheremetjew M."/>
            <person name="Finn R."/>
            <person name="Kale V."/>
            <person name="Holt S."/>
            <person name="Cochrane G."/>
            <person name="Meng A."/>
            <person name="Brown T."/>
            <person name="Cohen L."/>
        </authorList>
    </citation>
    <scope>NUCLEOTIDE SEQUENCE</scope>
    <source>
        <strain evidence="4">CCMP2877</strain>
    </source>
</reference>
<evidence type="ECO:0000313" key="2">
    <source>
        <dbReference type="EMBL" id="CAD9254550.1"/>
    </source>
</evidence>
<keyword evidence="1" id="KW-0812">Transmembrane</keyword>
<dbReference type="EMBL" id="HBGJ01019944">
    <property type="protein sequence ID" value="CAD9254550.1"/>
    <property type="molecule type" value="Transcribed_RNA"/>
</dbReference>
<accession>A0A6U4FY73</accession>
<dbReference type="InterPro" id="IPR016024">
    <property type="entry name" value="ARM-type_fold"/>
</dbReference>
<evidence type="ECO:0000313" key="3">
    <source>
        <dbReference type="EMBL" id="CAD9254552.1"/>
    </source>
</evidence>
<dbReference type="EMBL" id="HBGJ01019950">
    <property type="protein sequence ID" value="CAD9254556.1"/>
    <property type="molecule type" value="Transcribed_RNA"/>
</dbReference>
<dbReference type="Gene3D" id="1.25.10.10">
    <property type="entry name" value="Leucine-rich Repeat Variant"/>
    <property type="match status" value="1"/>
</dbReference>